<evidence type="ECO:0000313" key="2">
    <source>
        <dbReference type="Proteomes" id="UP000290759"/>
    </source>
</evidence>
<keyword evidence="2" id="KW-1185">Reference proteome</keyword>
<organism evidence="1 2">
    <name type="scientific">Lichenibacterium minor</name>
    <dbReference type="NCBI Taxonomy" id="2316528"/>
    <lineage>
        <taxon>Bacteria</taxon>
        <taxon>Pseudomonadati</taxon>
        <taxon>Pseudomonadota</taxon>
        <taxon>Alphaproteobacteria</taxon>
        <taxon>Hyphomicrobiales</taxon>
        <taxon>Lichenihabitantaceae</taxon>
        <taxon>Lichenibacterium</taxon>
    </lineage>
</organism>
<dbReference type="EMBL" id="QYBB01000134">
    <property type="protein sequence ID" value="RYC28753.1"/>
    <property type="molecule type" value="Genomic_DNA"/>
</dbReference>
<protein>
    <submittedName>
        <fullName evidence="1">Uncharacterized protein</fullName>
    </submittedName>
</protein>
<proteinExistence type="predicted"/>
<name>A0A4Q2TXF6_9HYPH</name>
<comment type="caution">
    <text evidence="1">The sequence shown here is derived from an EMBL/GenBank/DDBJ whole genome shotgun (WGS) entry which is preliminary data.</text>
</comment>
<reference evidence="1 2" key="2">
    <citation type="submission" date="2019-02" db="EMBL/GenBank/DDBJ databases">
        <title>'Lichenibacterium ramalinii' gen. nov. sp. nov., 'Lichenibacterium minor' gen. nov. sp. nov.</title>
        <authorList>
            <person name="Pankratov T."/>
        </authorList>
    </citation>
    <scope>NUCLEOTIDE SEQUENCE [LARGE SCALE GENOMIC DNA]</scope>
    <source>
        <strain evidence="1 2">RmlP026</strain>
    </source>
</reference>
<dbReference type="AlphaFoldDB" id="A0A4Q2TXF6"/>
<dbReference type="InterPro" id="IPR006311">
    <property type="entry name" value="TAT_signal"/>
</dbReference>
<sequence length="122" mass="13211">MSRRDFLRGLVSLPLIGGGLTLTGNPTAAAVPVTPVLQDRYIAWLANEHAAALFERDMPGSVANEEHLRLCTDWHFARARVPLWWFPEAPDIERVTAYSKPSKRAAVILSAAGVPLTGGAHG</sequence>
<evidence type="ECO:0000313" key="1">
    <source>
        <dbReference type="EMBL" id="RYC28753.1"/>
    </source>
</evidence>
<reference evidence="1 2" key="1">
    <citation type="submission" date="2018-12" db="EMBL/GenBank/DDBJ databases">
        <authorList>
            <person name="Grouzdev D.S."/>
            <person name="Krutkina M.S."/>
        </authorList>
    </citation>
    <scope>NUCLEOTIDE SEQUENCE [LARGE SCALE GENOMIC DNA]</scope>
    <source>
        <strain evidence="1 2">RmlP026</strain>
    </source>
</reference>
<dbReference type="PROSITE" id="PS51318">
    <property type="entry name" value="TAT"/>
    <property type="match status" value="1"/>
</dbReference>
<accession>A0A4Q2TXF6</accession>
<dbReference type="Proteomes" id="UP000290759">
    <property type="component" value="Unassembled WGS sequence"/>
</dbReference>
<dbReference type="RefSeq" id="WP_129230247.1">
    <property type="nucleotide sequence ID" value="NZ_QYBB01000134.1"/>
</dbReference>
<dbReference type="OrthoDB" id="8004268at2"/>
<gene>
    <name evidence="1" type="ORF">D3273_27650</name>
</gene>